<name>A0ABU3B7R5_9GAMM</name>
<accession>A0ABU3B7R5</accession>
<organism evidence="1 2">
    <name type="scientific">Spectribacter acetivorans</name>
    <dbReference type="NCBI Taxonomy" id="3075603"/>
    <lineage>
        <taxon>Bacteria</taxon>
        <taxon>Pseudomonadati</taxon>
        <taxon>Pseudomonadota</taxon>
        <taxon>Gammaproteobacteria</taxon>
        <taxon>Salinisphaerales</taxon>
        <taxon>Salinisphaeraceae</taxon>
        <taxon>Spectribacter</taxon>
    </lineage>
</organism>
<dbReference type="RefSeq" id="WP_311658631.1">
    <property type="nucleotide sequence ID" value="NZ_JAVRHY010000006.1"/>
</dbReference>
<dbReference type="Proteomes" id="UP001259982">
    <property type="component" value="Unassembled WGS sequence"/>
</dbReference>
<keyword evidence="2" id="KW-1185">Reference proteome</keyword>
<evidence type="ECO:0000313" key="2">
    <source>
        <dbReference type="Proteomes" id="UP001259982"/>
    </source>
</evidence>
<protein>
    <submittedName>
        <fullName evidence="1">Uncharacterized protein</fullName>
    </submittedName>
</protein>
<dbReference type="EMBL" id="JAVRHY010000006">
    <property type="protein sequence ID" value="MDT0618507.1"/>
    <property type="molecule type" value="Genomic_DNA"/>
</dbReference>
<reference evidence="1 2" key="1">
    <citation type="submission" date="2023-09" db="EMBL/GenBank/DDBJ databases">
        <authorList>
            <person name="Rey-Velasco X."/>
        </authorList>
    </citation>
    <scope>NUCLEOTIDE SEQUENCE [LARGE SCALE GENOMIC DNA]</scope>
    <source>
        <strain evidence="1 2">P385</strain>
    </source>
</reference>
<comment type="caution">
    <text evidence="1">The sequence shown here is derived from an EMBL/GenBank/DDBJ whole genome shotgun (WGS) entry which is preliminary data.</text>
</comment>
<proteinExistence type="predicted"/>
<sequence length="213" mass="24013">MNHQPFRIELRLSSPMVAPEHPIHLDGVLEELLAAQSGYQVERPLPLPLSTEQRDGEWVYQASAFQLVRHARGIRTIVRRPEPEIDAVSAQQGLAKLPNSVTLGTGPNRAYVLSFPVQKVDRAIAYGIGDMTAVRSILEDLKGLGAKRRLGYGEIERRLVEPCEPDECAWWDRAMPWSSSDEAQSIPMVQTVRPPYWDRTNQRQAWLPLSLIG</sequence>
<evidence type="ECO:0000313" key="1">
    <source>
        <dbReference type="EMBL" id="MDT0618507.1"/>
    </source>
</evidence>
<gene>
    <name evidence="1" type="ORF">RM531_08455</name>
</gene>